<evidence type="ECO:0000313" key="2">
    <source>
        <dbReference type="Proteomes" id="UP001529369"/>
    </source>
</evidence>
<name>A0ABT7ZZW9_9PROT</name>
<protein>
    <submittedName>
        <fullName evidence="1">Uncharacterized protein</fullName>
    </submittedName>
</protein>
<keyword evidence="2" id="KW-1185">Reference proteome</keyword>
<dbReference type="RefSeq" id="WP_290314753.1">
    <property type="nucleotide sequence ID" value="NZ_JAUFPN010000011.1"/>
</dbReference>
<dbReference type="Proteomes" id="UP001529369">
    <property type="component" value="Unassembled WGS sequence"/>
</dbReference>
<dbReference type="EMBL" id="JAUFPN010000011">
    <property type="protein sequence ID" value="MDN3563022.1"/>
    <property type="molecule type" value="Genomic_DNA"/>
</dbReference>
<proteinExistence type="predicted"/>
<sequence length="97" mass="10661">MIILCCRYWSERTDCNSGMSGQFAQMRLDHLSKGPDGLEVAPIPGGQHCLIADVKDPALHCQPLHLRRCSSDELTAAGTSGVNLVWSELQLLSLKLR</sequence>
<gene>
    <name evidence="1" type="ORF">QWZ14_01340</name>
</gene>
<reference evidence="2" key="1">
    <citation type="journal article" date="2019" name="Int. J. Syst. Evol. Microbiol.">
        <title>The Global Catalogue of Microorganisms (GCM) 10K type strain sequencing project: providing services to taxonomists for standard genome sequencing and annotation.</title>
        <authorList>
            <consortium name="The Broad Institute Genomics Platform"/>
            <consortium name="The Broad Institute Genome Sequencing Center for Infectious Disease"/>
            <person name="Wu L."/>
            <person name="Ma J."/>
        </authorList>
    </citation>
    <scope>NUCLEOTIDE SEQUENCE [LARGE SCALE GENOMIC DNA]</scope>
    <source>
        <strain evidence="2">CECT 7131</strain>
    </source>
</reference>
<comment type="caution">
    <text evidence="1">The sequence shown here is derived from an EMBL/GenBank/DDBJ whole genome shotgun (WGS) entry which is preliminary data.</text>
</comment>
<accession>A0ABT7ZZW9</accession>
<organism evidence="1 2">
    <name type="scientific">Paeniroseomonas aquatica</name>
    <dbReference type="NCBI Taxonomy" id="373043"/>
    <lineage>
        <taxon>Bacteria</taxon>
        <taxon>Pseudomonadati</taxon>
        <taxon>Pseudomonadota</taxon>
        <taxon>Alphaproteobacteria</taxon>
        <taxon>Acetobacterales</taxon>
        <taxon>Acetobacteraceae</taxon>
        <taxon>Paeniroseomonas</taxon>
    </lineage>
</organism>
<evidence type="ECO:0000313" key="1">
    <source>
        <dbReference type="EMBL" id="MDN3563022.1"/>
    </source>
</evidence>